<dbReference type="PATRIC" id="fig|1398.22.peg.1999"/>
<dbReference type="GO" id="GO:0005524">
    <property type="term" value="F:ATP binding"/>
    <property type="evidence" value="ECO:0007669"/>
    <property type="project" value="UniProtKB-KW"/>
</dbReference>
<dbReference type="FunFam" id="3.40.50.300:FF:000134">
    <property type="entry name" value="Iron-enterobactin ABC transporter ATP-binding protein"/>
    <property type="match status" value="1"/>
</dbReference>
<evidence type="ECO:0000259" key="4">
    <source>
        <dbReference type="PROSITE" id="PS50893"/>
    </source>
</evidence>
<dbReference type="EMBL" id="LRPN01000074">
    <property type="protein sequence ID" value="KWZ81468.1"/>
    <property type="molecule type" value="Genomic_DNA"/>
</dbReference>
<dbReference type="PANTHER" id="PTHR42794:SF2">
    <property type="entry name" value="ABC TRANSPORTER ATP-BINDING PROTEIN"/>
    <property type="match status" value="1"/>
</dbReference>
<dbReference type="CDD" id="cd03214">
    <property type="entry name" value="ABC_Iron-Siderophores_B12_Hemin"/>
    <property type="match status" value="1"/>
</dbReference>
<evidence type="ECO:0000256" key="2">
    <source>
        <dbReference type="ARBA" id="ARBA00022741"/>
    </source>
</evidence>
<proteinExistence type="predicted"/>
<dbReference type="InterPro" id="IPR003593">
    <property type="entry name" value="AAA+_ATPase"/>
</dbReference>
<dbReference type="PROSITE" id="PS50893">
    <property type="entry name" value="ABC_TRANSPORTER_2"/>
    <property type="match status" value="1"/>
</dbReference>
<name>A0A133KPK7_HEYCO</name>
<gene>
    <name evidence="5" type="ORF">HMPREF3213_01996</name>
</gene>
<evidence type="ECO:0000256" key="3">
    <source>
        <dbReference type="ARBA" id="ARBA00022840"/>
    </source>
</evidence>
<accession>A0A133KPK7</accession>
<dbReference type="PROSITE" id="PS00211">
    <property type="entry name" value="ABC_TRANSPORTER_1"/>
    <property type="match status" value="1"/>
</dbReference>
<dbReference type="Proteomes" id="UP000070376">
    <property type="component" value="Unassembled WGS sequence"/>
</dbReference>
<dbReference type="PANTHER" id="PTHR42794">
    <property type="entry name" value="HEMIN IMPORT ATP-BINDING PROTEIN HMUV"/>
    <property type="match status" value="1"/>
</dbReference>
<dbReference type="InterPro" id="IPR003439">
    <property type="entry name" value="ABC_transporter-like_ATP-bd"/>
</dbReference>
<reference evidence="6" key="1">
    <citation type="submission" date="2016-01" db="EMBL/GenBank/DDBJ databases">
        <authorList>
            <person name="Mitreva M."/>
            <person name="Pepin K.H."/>
            <person name="Mihindukulasuriya K.A."/>
            <person name="Fulton R."/>
            <person name="Fronick C."/>
            <person name="O'Laughlin M."/>
            <person name="Miner T."/>
            <person name="Herter B."/>
            <person name="Rosa B.A."/>
            <person name="Cordes M."/>
            <person name="Tomlinson C."/>
            <person name="Wollam A."/>
            <person name="Palsikar V.B."/>
            <person name="Mardis E.R."/>
            <person name="Wilson R.K."/>
        </authorList>
    </citation>
    <scope>NUCLEOTIDE SEQUENCE [LARGE SCALE GENOMIC DNA]</scope>
    <source>
        <strain evidence="6">GED7749B</strain>
    </source>
</reference>
<dbReference type="Gene3D" id="3.40.50.300">
    <property type="entry name" value="P-loop containing nucleotide triphosphate hydrolases"/>
    <property type="match status" value="1"/>
</dbReference>
<evidence type="ECO:0000313" key="6">
    <source>
        <dbReference type="Proteomes" id="UP000070376"/>
    </source>
</evidence>
<dbReference type="Pfam" id="PF00005">
    <property type="entry name" value="ABC_tran"/>
    <property type="match status" value="1"/>
</dbReference>
<organism evidence="5 6">
    <name type="scientific">Heyndrickxia coagulans</name>
    <name type="common">Weizmannia coagulans</name>
    <dbReference type="NCBI Taxonomy" id="1398"/>
    <lineage>
        <taxon>Bacteria</taxon>
        <taxon>Bacillati</taxon>
        <taxon>Bacillota</taxon>
        <taxon>Bacilli</taxon>
        <taxon>Bacillales</taxon>
        <taxon>Bacillaceae</taxon>
        <taxon>Heyndrickxia</taxon>
    </lineage>
</organism>
<evidence type="ECO:0000256" key="1">
    <source>
        <dbReference type="ARBA" id="ARBA00022448"/>
    </source>
</evidence>
<dbReference type="SUPFAM" id="SSF52540">
    <property type="entry name" value="P-loop containing nucleoside triphosphate hydrolases"/>
    <property type="match status" value="1"/>
</dbReference>
<protein>
    <submittedName>
        <fullName evidence="5">ABC transporter, ATP-binding protein</fullName>
    </submittedName>
</protein>
<keyword evidence="3 5" id="KW-0067">ATP-binding</keyword>
<keyword evidence="2" id="KW-0547">Nucleotide-binding</keyword>
<dbReference type="GO" id="GO:0016887">
    <property type="term" value="F:ATP hydrolysis activity"/>
    <property type="evidence" value="ECO:0007669"/>
    <property type="project" value="InterPro"/>
</dbReference>
<dbReference type="InterPro" id="IPR027417">
    <property type="entry name" value="P-loop_NTPase"/>
</dbReference>
<feature type="domain" description="ABC transporter" evidence="4">
    <location>
        <begin position="1"/>
        <end position="238"/>
    </location>
</feature>
<sequence>MREVDLTAEKLQVKRGRKEIIKNMSVFVKDKQFVGLVGPNGCGKSTLLKSIYKSLVPQNGSVFLDDLNVLKSSAKKVSRHLGVVGQFNEMNFDLTVEQMVLLGRTPHKKLLESDQPDDYKIVEEALRKTQLLEYKTRSYLSLSGGEKQRVILARAIAQQPDLMILDEPTNHLDIRHQIEILSCVKQFGISVLAALHDLDLAVAYCDYLYAVKGGEVYAHGKPEEVLTSELIEELYEIKCQTYVNPVTNRLGFAYEL</sequence>
<keyword evidence="1" id="KW-0813">Transport</keyword>
<dbReference type="SMART" id="SM00382">
    <property type="entry name" value="AAA"/>
    <property type="match status" value="1"/>
</dbReference>
<evidence type="ECO:0000313" key="5">
    <source>
        <dbReference type="EMBL" id="KWZ81468.1"/>
    </source>
</evidence>
<dbReference type="InterPro" id="IPR017871">
    <property type="entry name" value="ABC_transporter-like_CS"/>
</dbReference>
<comment type="caution">
    <text evidence="5">The sequence shown here is derived from an EMBL/GenBank/DDBJ whole genome shotgun (WGS) entry which is preliminary data.</text>
</comment>
<dbReference type="AlphaFoldDB" id="A0A133KPK7"/>